<dbReference type="Pfam" id="PF17953">
    <property type="entry name" value="Csm4_C"/>
    <property type="match status" value="1"/>
</dbReference>
<evidence type="ECO:0000259" key="6">
    <source>
        <dbReference type="Pfam" id="PF17953"/>
    </source>
</evidence>
<name>A0A1E3G0B5_9BACT</name>
<sequence length="305" mass="35246">MIIMLRYKVKLKFFSPLYVGTRNQELNAPDIIIHSDTIFSAIVNMYSLIYGLKETQEFINAIKENDVFNCSSAFPFVGDKFFLPKPIGFKFGFTEPKKEKKIKFVDIDIVTKKRQASLKEVEDDEKIDKEKLVLFERPRVSLDRISLASNIYYAGGVKMHEEVGYWFFMDLSPEFEERVKTTIKVLGDEGIGGERTYGYGQFVPEFIEDNQQYSGNSFVLLSVFKPAESEIESLETKRYKIIKRGGYVYSPYSEILTNLRHPIYNVFAEGSVFEKPVKGELTLSFSSSVHPVYRNYRAYLLPCDV</sequence>
<feature type="domain" description="CRISPR type III-associated protein" evidence="5">
    <location>
        <begin position="10"/>
        <end position="202"/>
    </location>
</feature>
<dbReference type="InterPro" id="IPR005510">
    <property type="entry name" value="Csm4"/>
</dbReference>
<dbReference type="Proteomes" id="UP000094570">
    <property type="component" value="Unassembled WGS sequence"/>
</dbReference>
<organism evidence="7 8">
    <name type="scientific">Fervidobacterium thailandense</name>
    <dbReference type="NCBI Taxonomy" id="1008305"/>
    <lineage>
        <taxon>Bacteria</taxon>
        <taxon>Thermotogati</taxon>
        <taxon>Thermotogota</taxon>
        <taxon>Thermotogae</taxon>
        <taxon>Thermotogales</taxon>
        <taxon>Fervidobacteriaceae</taxon>
        <taxon>Fervidobacterium</taxon>
    </lineage>
</organism>
<dbReference type="NCBIfam" id="TIGR01903">
    <property type="entry name" value="cas5_csm4"/>
    <property type="match status" value="1"/>
</dbReference>
<comment type="similarity">
    <text evidence="1">Belongs to the CRISPR-associated Csm4 family.</text>
</comment>
<evidence type="ECO:0000259" key="5">
    <source>
        <dbReference type="Pfam" id="PF03787"/>
    </source>
</evidence>
<dbReference type="GO" id="GO:0003723">
    <property type="term" value="F:RNA binding"/>
    <property type="evidence" value="ECO:0007669"/>
    <property type="project" value="UniProtKB-KW"/>
</dbReference>
<evidence type="ECO:0000313" key="7">
    <source>
        <dbReference type="EMBL" id="ODN29662.1"/>
    </source>
</evidence>
<dbReference type="STRING" id="1008305.A4H02_09535"/>
<evidence type="ECO:0000256" key="4">
    <source>
        <dbReference type="ARBA" id="ARBA00023118"/>
    </source>
</evidence>
<dbReference type="InterPro" id="IPR040932">
    <property type="entry name" value="Csm4_C"/>
</dbReference>
<protein>
    <recommendedName>
        <fullName evidence="2">CRISPR system Cms protein Csm4</fullName>
    </recommendedName>
</protein>
<proteinExistence type="inferred from homology"/>
<keyword evidence="3" id="KW-0694">RNA-binding</keyword>
<gene>
    <name evidence="7" type="ORF">A4H02_09535</name>
</gene>
<keyword evidence="8" id="KW-1185">Reference proteome</keyword>
<dbReference type="Pfam" id="PF03787">
    <property type="entry name" value="RAMPs"/>
    <property type="match status" value="1"/>
</dbReference>
<keyword evidence="4" id="KW-0051">Antiviral defense</keyword>
<dbReference type="AlphaFoldDB" id="A0A1E3G0B5"/>
<evidence type="ECO:0000256" key="1">
    <source>
        <dbReference type="ARBA" id="ARBA00005772"/>
    </source>
</evidence>
<reference evidence="8" key="1">
    <citation type="submission" date="2016-04" db="EMBL/GenBank/DDBJ databases">
        <title>The genome sequence project of a novel Fervidobacterium isolate from a hot spring in Thailand.</title>
        <authorList>
            <person name="Gonzalez J.M."/>
            <person name="Cuecas A."/>
            <person name="Kanoksilapatham W."/>
        </authorList>
    </citation>
    <scope>NUCLEOTIDE SEQUENCE [LARGE SCALE GENOMIC DNA]</scope>
    <source>
        <strain evidence="8">FC2004</strain>
    </source>
</reference>
<evidence type="ECO:0000256" key="2">
    <source>
        <dbReference type="ARBA" id="ARBA00016109"/>
    </source>
</evidence>
<dbReference type="InterPro" id="IPR005537">
    <property type="entry name" value="RAMP_III_fam"/>
</dbReference>
<evidence type="ECO:0000313" key="8">
    <source>
        <dbReference type="Proteomes" id="UP000094570"/>
    </source>
</evidence>
<dbReference type="EMBL" id="LWAF01000028">
    <property type="protein sequence ID" value="ODN29662.1"/>
    <property type="molecule type" value="Genomic_DNA"/>
</dbReference>
<feature type="domain" description="Csm4 C-terminal" evidence="6">
    <location>
        <begin position="215"/>
        <end position="302"/>
    </location>
</feature>
<dbReference type="GO" id="GO:0051607">
    <property type="term" value="P:defense response to virus"/>
    <property type="evidence" value="ECO:0007669"/>
    <property type="project" value="UniProtKB-KW"/>
</dbReference>
<accession>A0A1E3G0B5</accession>
<comment type="caution">
    <text evidence="7">The sequence shown here is derived from an EMBL/GenBank/DDBJ whole genome shotgun (WGS) entry which is preliminary data.</text>
</comment>
<evidence type="ECO:0000256" key="3">
    <source>
        <dbReference type="ARBA" id="ARBA00022884"/>
    </source>
</evidence>